<feature type="domain" description="DHHA1" evidence="2">
    <location>
        <begin position="239"/>
        <end position="315"/>
    </location>
</feature>
<dbReference type="EC" id="3.1.3.7" evidence="3"/>
<dbReference type="EC" id="3.1.-.-" evidence="3"/>
<dbReference type="PANTHER" id="PTHR47618">
    <property type="entry name" value="BIFUNCTIONAL OLIGORIBONUCLEASE AND PAP PHOSPHATASE NRNA"/>
    <property type="match status" value="1"/>
</dbReference>
<dbReference type="RefSeq" id="WP_070109063.1">
    <property type="nucleotide sequence ID" value="NZ_LZFO01000001.1"/>
</dbReference>
<evidence type="ECO:0000313" key="4">
    <source>
        <dbReference type="Proteomes" id="UP000175744"/>
    </source>
</evidence>
<dbReference type="Gene3D" id="3.10.310.30">
    <property type="match status" value="1"/>
</dbReference>
<dbReference type="GO" id="GO:0008441">
    <property type="term" value="F:3'(2'),5'-bisphosphate nucleotidase activity"/>
    <property type="evidence" value="ECO:0007669"/>
    <property type="project" value="UniProtKB-EC"/>
</dbReference>
<proteinExistence type="predicted"/>
<evidence type="ECO:0000259" key="1">
    <source>
        <dbReference type="Pfam" id="PF01368"/>
    </source>
</evidence>
<sequence>MMMNSILKTIRESNEIAITFHTSPDGDSLGSSLALMQGLRKLNKNAYILCKEELPKSFSFLPYSKDIDKDKFTLKENTDCVIVLDCGNVERINANLKFENKNCVIINVDHHLSNDLYGNLNFVDANAAAVGEIVYQMLMSLGVEIDTDIATCLYTSLITDTGSFRYSNTSCVTHAIAGDLINCGIDFSSIHRKIFENKDYIRVKLYGKVIEDLKIVDDKICIIRITKNMLKQLNVEEASDTSDVISLGMQINTVEVAILLKESEEGVKVSLRSKSKVDVRKVAENFGGGGHIRASGLCINDKSIYEVEKLILEEVRKEL</sequence>
<name>A0A1E8F2G2_9CLOT</name>
<dbReference type="Pfam" id="PF02272">
    <property type="entry name" value="DHHA1"/>
    <property type="match status" value="1"/>
</dbReference>
<evidence type="ECO:0000259" key="2">
    <source>
        <dbReference type="Pfam" id="PF02272"/>
    </source>
</evidence>
<dbReference type="SUPFAM" id="SSF64182">
    <property type="entry name" value="DHH phosphoesterases"/>
    <property type="match status" value="1"/>
</dbReference>
<dbReference type="AlphaFoldDB" id="A0A1E8F2G2"/>
<evidence type="ECO:0000313" key="3">
    <source>
        <dbReference type="EMBL" id="OFI07731.1"/>
    </source>
</evidence>
<protein>
    <submittedName>
        <fullName evidence="3">Bifunctional oligoribonuclease and PAP phosphatase NrnA</fullName>
        <ecNumber evidence="3">3.1.-.-</ecNumber>
        <ecNumber evidence="3">3.1.3.7</ecNumber>
    </submittedName>
</protein>
<dbReference type="InterPro" id="IPR051319">
    <property type="entry name" value="Oligoribo/pAp-PDE_c-di-AMP_PDE"/>
</dbReference>
<dbReference type="Gene3D" id="3.90.1640.10">
    <property type="entry name" value="inorganic pyrophosphatase (n-terminal core)"/>
    <property type="match status" value="1"/>
</dbReference>
<dbReference type="EMBL" id="LZFO01000001">
    <property type="protein sequence ID" value="OFI07731.1"/>
    <property type="molecule type" value="Genomic_DNA"/>
</dbReference>
<feature type="domain" description="DDH" evidence="1">
    <location>
        <begin position="16"/>
        <end position="155"/>
    </location>
</feature>
<dbReference type="InterPro" id="IPR038763">
    <property type="entry name" value="DHH_sf"/>
</dbReference>
<dbReference type="OrthoDB" id="9803668at2"/>
<dbReference type="InterPro" id="IPR001667">
    <property type="entry name" value="DDH_dom"/>
</dbReference>
<gene>
    <name evidence="3" type="primary">nrnA_1</name>
    <name evidence="3" type="ORF">CLOACE_00790</name>
</gene>
<comment type="caution">
    <text evidence="3">The sequence shown here is derived from an EMBL/GenBank/DDBJ whole genome shotgun (WGS) entry which is preliminary data.</text>
</comment>
<reference evidence="3 4" key="1">
    <citation type="submission" date="2016-06" db="EMBL/GenBank/DDBJ databases">
        <title>Genome sequence of Clostridium acetireducens DSM 10703.</title>
        <authorList>
            <person name="Poehlein A."/>
            <person name="Fluechter S."/>
            <person name="Duerre P."/>
            <person name="Daniel R."/>
        </authorList>
    </citation>
    <scope>NUCLEOTIDE SEQUENCE [LARGE SCALE GENOMIC DNA]</scope>
    <source>
        <strain evidence="3 4">DSM 10703</strain>
    </source>
</reference>
<dbReference type="PATRIC" id="fig|1121290.3.peg.79"/>
<dbReference type="PANTHER" id="PTHR47618:SF1">
    <property type="entry name" value="BIFUNCTIONAL OLIGORIBONUCLEASE AND PAP PHOSPHATASE NRNA"/>
    <property type="match status" value="1"/>
</dbReference>
<dbReference type="Proteomes" id="UP000175744">
    <property type="component" value="Unassembled WGS sequence"/>
</dbReference>
<keyword evidence="3" id="KW-0378">Hydrolase</keyword>
<keyword evidence="4" id="KW-1185">Reference proteome</keyword>
<dbReference type="InterPro" id="IPR003156">
    <property type="entry name" value="DHHA1_dom"/>
</dbReference>
<dbReference type="Pfam" id="PF01368">
    <property type="entry name" value="DHH"/>
    <property type="match status" value="1"/>
</dbReference>
<accession>A0A1E8F2G2</accession>
<organism evidence="3 4">
    <name type="scientific">Clostridium acetireducens DSM 10703</name>
    <dbReference type="NCBI Taxonomy" id="1121290"/>
    <lineage>
        <taxon>Bacteria</taxon>
        <taxon>Bacillati</taxon>
        <taxon>Bacillota</taxon>
        <taxon>Clostridia</taxon>
        <taxon>Eubacteriales</taxon>
        <taxon>Clostridiaceae</taxon>
        <taxon>Clostridium</taxon>
    </lineage>
</organism>
<dbReference type="GO" id="GO:0003676">
    <property type="term" value="F:nucleic acid binding"/>
    <property type="evidence" value="ECO:0007669"/>
    <property type="project" value="InterPro"/>
</dbReference>
<dbReference type="STRING" id="1121290.CLAOCE_00790"/>